<gene>
    <name evidence="2" type="primary">hicB</name>
    <name evidence="2" type="ORF">NO1_0065</name>
</gene>
<dbReference type="AlphaFoldDB" id="A0A388TA53"/>
<dbReference type="Gene3D" id="3.30.2390.10">
    <property type="entry name" value="TTHA1013-like"/>
    <property type="match status" value="1"/>
</dbReference>
<proteinExistence type="predicted"/>
<reference evidence="2 3" key="1">
    <citation type="journal article" date="2019" name="ISME J.">
        <title>Genome analyses of uncultured TG2/ZB3 bacteria in 'Margulisbacteria' specifically attached to ectosymbiotic spirochetes of protists in the termite gut.</title>
        <authorList>
            <person name="Utami Y.D."/>
            <person name="Kuwahara H."/>
            <person name="Igai K."/>
            <person name="Murakami T."/>
            <person name="Sugaya K."/>
            <person name="Morikawa T."/>
            <person name="Nagura Y."/>
            <person name="Yuki M."/>
            <person name="Deevong P."/>
            <person name="Inoue T."/>
            <person name="Kihara K."/>
            <person name="Lo N."/>
            <person name="Yamada A."/>
            <person name="Ohkuma M."/>
            <person name="Hongoh Y."/>
        </authorList>
    </citation>
    <scope>NUCLEOTIDE SEQUENCE [LARGE SCALE GENOMIC DNA]</scope>
    <source>
        <strain evidence="2">NkOx7-01</strain>
    </source>
</reference>
<dbReference type="Pfam" id="PF08972">
    <property type="entry name" value="DUF1902"/>
    <property type="match status" value="1"/>
</dbReference>
<organism evidence="2 3">
    <name type="scientific">Termititenax aidoneus</name>
    <dbReference type="NCBI Taxonomy" id="2218524"/>
    <lineage>
        <taxon>Bacteria</taxon>
        <taxon>Bacillati</taxon>
        <taxon>Candidatus Margulisiibacteriota</taxon>
        <taxon>Candidatus Termititenacia</taxon>
        <taxon>Candidatus Termititenacales</taxon>
        <taxon>Candidatus Termititenacaceae</taxon>
        <taxon>Candidatus Termititenax</taxon>
    </lineage>
</organism>
<dbReference type="InterPro" id="IPR015066">
    <property type="entry name" value="DUF1902"/>
</dbReference>
<feature type="domain" description="DUF1902" evidence="1">
    <location>
        <begin position="3"/>
        <end position="64"/>
    </location>
</feature>
<sequence length="70" mass="7939">MSEYNISFTWDDEAQVWLARNDELPIALEAGSLDALIERVKLAVPEILELNSQKRSAKLLFHAEREALVA</sequence>
<accession>A0A388TA53</accession>
<dbReference type="InterPro" id="IPR035069">
    <property type="entry name" value="TTHA1013/TTHA0281-like"/>
</dbReference>
<evidence type="ECO:0000313" key="3">
    <source>
        <dbReference type="Proteomes" id="UP000269352"/>
    </source>
</evidence>
<evidence type="ECO:0000313" key="2">
    <source>
        <dbReference type="EMBL" id="GBR72555.1"/>
    </source>
</evidence>
<evidence type="ECO:0000259" key="1">
    <source>
        <dbReference type="Pfam" id="PF08972"/>
    </source>
</evidence>
<protein>
    <submittedName>
        <fullName evidence="2">Antitoxin HicB</fullName>
    </submittedName>
</protein>
<comment type="caution">
    <text evidence="2">The sequence shown here is derived from an EMBL/GenBank/DDBJ whole genome shotgun (WGS) entry which is preliminary data.</text>
</comment>
<keyword evidence="3" id="KW-1185">Reference proteome</keyword>
<name>A0A388TA53_TERA1</name>
<dbReference type="SUPFAM" id="SSF143100">
    <property type="entry name" value="TTHA1013/TTHA0281-like"/>
    <property type="match status" value="1"/>
</dbReference>
<dbReference type="Proteomes" id="UP000269352">
    <property type="component" value="Unassembled WGS sequence"/>
</dbReference>
<dbReference type="EMBL" id="BGZN01000001">
    <property type="protein sequence ID" value="GBR72555.1"/>
    <property type="molecule type" value="Genomic_DNA"/>
</dbReference>